<organism evidence="4 5">
    <name type="scientific">Halotalea alkalilenta</name>
    <dbReference type="NCBI Taxonomy" id="376489"/>
    <lineage>
        <taxon>Bacteria</taxon>
        <taxon>Pseudomonadati</taxon>
        <taxon>Pseudomonadota</taxon>
        <taxon>Gammaproteobacteria</taxon>
        <taxon>Oceanospirillales</taxon>
        <taxon>Halomonadaceae</taxon>
        <taxon>Halotalea</taxon>
    </lineage>
</organism>
<dbReference type="PANTHER" id="PTHR11124">
    <property type="entry name" value="VACUOLAR SORTING PROTEIN VPS29"/>
    <property type="match status" value="1"/>
</dbReference>
<dbReference type="Pfam" id="PF12850">
    <property type="entry name" value="Metallophos_2"/>
    <property type="match status" value="1"/>
</dbReference>
<keyword evidence="5" id="KW-1185">Reference proteome</keyword>
<dbReference type="InterPro" id="IPR000979">
    <property type="entry name" value="Phosphodiesterase_MJ0936/Vps29"/>
</dbReference>
<comment type="similarity">
    <text evidence="1 2">Belongs to the metallophosphoesterase superfamily. YfcE family.</text>
</comment>
<keyword evidence="2" id="KW-0479">Metal-binding</keyword>
<evidence type="ECO:0000259" key="3">
    <source>
        <dbReference type="Pfam" id="PF12850"/>
    </source>
</evidence>
<dbReference type="SUPFAM" id="SSF56300">
    <property type="entry name" value="Metallo-dependent phosphatases"/>
    <property type="match status" value="1"/>
</dbReference>
<dbReference type="Proteomes" id="UP000077875">
    <property type="component" value="Chromosome"/>
</dbReference>
<evidence type="ECO:0000313" key="5">
    <source>
        <dbReference type="Proteomes" id="UP000077875"/>
    </source>
</evidence>
<dbReference type="NCBIfam" id="TIGR00040">
    <property type="entry name" value="yfcE"/>
    <property type="match status" value="1"/>
</dbReference>
<dbReference type="EC" id="3.1.4.-" evidence="2"/>
<gene>
    <name evidence="4" type="ORF">A5892_16585</name>
</gene>
<evidence type="ECO:0000313" key="4">
    <source>
        <dbReference type="EMBL" id="ANF58884.1"/>
    </source>
</evidence>
<proteinExistence type="inferred from homology"/>
<dbReference type="Gene3D" id="3.60.21.10">
    <property type="match status" value="1"/>
</dbReference>
<dbReference type="EMBL" id="CP015243">
    <property type="protein sequence ID" value="ANF58884.1"/>
    <property type="molecule type" value="Genomic_DNA"/>
</dbReference>
<name>A0A172YI22_9GAMM</name>
<dbReference type="GO" id="GO:0046872">
    <property type="term" value="F:metal ion binding"/>
    <property type="evidence" value="ECO:0007669"/>
    <property type="project" value="UniProtKB-KW"/>
</dbReference>
<dbReference type="RefSeq" id="WP_064123739.1">
    <property type="nucleotide sequence ID" value="NZ_CP015243.1"/>
</dbReference>
<sequence>MSPANAESVTLGVIADTHGLLRAEALEALAGVDAIVHAGDIGPPELLARLECIAPLHVVRGNVDRDAWCDSLPVSLTLEFAGQRLHMRHILAELDIDPVREGIAVVVSGHSHKPSIETRQGVLYLNPGSAGPRRFRLPITLARLELSRATANATLVELC</sequence>
<reference evidence="4 5" key="1">
    <citation type="submission" date="2016-04" db="EMBL/GenBank/DDBJ databases">
        <title>Complete Genome Sequence of Halotalea alkalilenta IHB B 13600.</title>
        <authorList>
            <person name="Swarnkar M.K."/>
            <person name="Sharma A."/>
            <person name="Kaushal K."/>
            <person name="Soni R."/>
            <person name="Rana S."/>
            <person name="Singh A.K."/>
            <person name="Gulati A."/>
        </authorList>
    </citation>
    <scope>NUCLEOTIDE SEQUENCE [LARGE SCALE GENOMIC DNA]</scope>
    <source>
        <strain evidence="4 5">IHB B 13600</strain>
    </source>
</reference>
<evidence type="ECO:0000256" key="1">
    <source>
        <dbReference type="ARBA" id="ARBA00008950"/>
    </source>
</evidence>
<accession>A0A172YI22</accession>
<feature type="domain" description="Calcineurin-like phosphoesterase" evidence="3">
    <location>
        <begin position="11"/>
        <end position="147"/>
    </location>
</feature>
<dbReference type="KEGG" id="haa:A5892_16585"/>
<dbReference type="STRING" id="376489.A5892_16585"/>
<dbReference type="AlphaFoldDB" id="A0A172YI22"/>
<dbReference type="InterPro" id="IPR029052">
    <property type="entry name" value="Metallo-depent_PP-like"/>
</dbReference>
<comment type="cofactor">
    <cofactor evidence="2">
        <name>a divalent metal cation</name>
        <dbReference type="ChEBI" id="CHEBI:60240"/>
    </cofactor>
</comment>
<protein>
    <recommendedName>
        <fullName evidence="2">Phosphoesterase</fullName>
        <ecNumber evidence="2">3.1.4.-</ecNumber>
    </recommendedName>
</protein>
<dbReference type="GO" id="GO:0016787">
    <property type="term" value="F:hydrolase activity"/>
    <property type="evidence" value="ECO:0007669"/>
    <property type="project" value="UniProtKB-UniRule"/>
</dbReference>
<dbReference type="InterPro" id="IPR024654">
    <property type="entry name" value="Calcineurin-like_PHP_lpxH"/>
</dbReference>
<evidence type="ECO:0000256" key="2">
    <source>
        <dbReference type="RuleBase" id="RU362039"/>
    </source>
</evidence>